<evidence type="ECO:0000256" key="4">
    <source>
        <dbReference type="SAM" id="MobiDB-lite"/>
    </source>
</evidence>
<evidence type="ECO:0000256" key="2">
    <source>
        <dbReference type="ARBA" id="ARBA00022690"/>
    </source>
</evidence>
<dbReference type="InterPro" id="IPR046350">
    <property type="entry name" value="Cystatin_sf"/>
</dbReference>
<dbReference type="EMBL" id="CAJOBE010004301">
    <property type="protein sequence ID" value="CAF3925485.1"/>
    <property type="molecule type" value="Genomic_DNA"/>
</dbReference>
<evidence type="ECO:0000256" key="1">
    <source>
        <dbReference type="ARBA" id="ARBA00009403"/>
    </source>
</evidence>
<feature type="region of interest" description="Disordered" evidence="4">
    <location>
        <begin position="25"/>
        <end position="55"/>
    </location>
</feature>
<dbReference type="AlphaFoldDB" id="A0A819J9G0"/>
<comment type="caution">
    <text evidence="5">The sequence shown here is derived from an EMBL/GenBank/DDBJ whole genome shotgun (WGS) entry which is preliminary data.</text>
</comment>
<accession>A0A819J9G0</accession>
<dbReference type="PANTHER" id="PTHR11414">
    <property type="entry name" value="CYSTATIN FAMILY MEMBER"/>
    <property type="match status" value="1"/>
</dbReference>
<feature type="region of interest" description="Disordered" evidence="4">
    <location>
        <begin position="73"/>
        <end position="104"/>
    </location>
</feature>
<dbReference type="Gene3D" id="3.10.450.10">
    <property type="match status" value="1"/>
</dbReference>
<keyword evidence="2" id="KW-0646">Protease inhibitor</keyword>
<reference evidence="5" key="1">
    <citation type="submission" date="2021-02" db="EMBL/GenBank/DDBJ databases">
        <authorList>
            <person name="Nowell W R."/>
        </authorList>
    </citation>
    <scope>NUCLEOTIDE SEQUENCE</scope>
</reference>
<keyword evidence="3" id="KW-0789">Thiol protease inhibitor</keyword>
<feature type="compositionally biased region" description="Low complexity" evidence="4">
    <location>
        <begin position="87"/>
        <end position="104"/>
    </location>
</feature>
<name>A0A819J9G0_9BILA</name>
<proteinExistence type="inferred from homology"/>
<organism evidence="5 6">
    <name type="scientific">Rotaria sordida</name>
    <dbReference type="NCBI Taxonomy" id="392033"/>
    <lineage>
        <taxon>Eukaryota</taxon>
        <taxon>Metazoa</taxon>
        <taxon>Spiralia</taxon>
        <taxon>Gnathifera</taxon>
        <taxon>Rotifera</taxon>
        <taxon>Eurotatoria</taxon>
        <taxon>Bdelloidea</taxon>
        <taxon>Philodinida</taxon>
        <taxon>Philodinidae</taxon>
        <taxon>Rotaria</taxon>
    </lineage>
</organism>
<dbReference type="GO" id="GO:0004869">
    <property type="term" value="F:cysteine-type endopeptidase inhibitor activity"/>
    <property type="evidence" value="ECO:0007669"/>
    <property type="project" value="UniProtKB-KW"/>
</dbReference>
<dbReference type="Proteomes" id="UP000663874">
    <property type="component" value="Unassembled WGS sequence"/>
</dbReference>
<feature type="compositionally biased region" description="Polar residues" evidence="4">
    <location>
        <begin position="45"/>
        <end position="55"/>
    </location>
</feature>
<gene>
    <name evidence="5" type="ORF">FNK824_LOCUS21854</name>
</gene>
<evidence type="ECO:0000313" key="6">
    <source>
        <dbReference type="Proteomes" id="UP000663874"/>
    </source>
</evidence>
<evidence type="ECO:0000256" key="3">
    <source>
        <dbReference type="ARBA" id="ARBA00022704"/>
    </source>
</evidence>
<dbReference type="InterPro" id="IPR001713">
    <property type="entry name" value="Prot_inh_stefin"/>
</dbReference>
<protein>
    <submittedName>
        <fullName evidence="5">Uncharacterized protein</fullName>
    </submittedName>
</protein>
<dbReference type="GO" id="GO:0005829">
    <property type="term" value="C:cytosol"/>
    <property type="evidence" value="ECO:0007669"/>
    <property type="project" value="TreeGrafter"/>
</dbReference>
<evidence type="ECO:0000313" key="5">
    <source>
        <dbReference type="EMBL" id="CAF3925485.1"/>
    </source>
</evidence>
<comment type="similarity">
    <text evidence="1">Belongs to the cystatin family.</text>
</comment>
<sequence>MGLPDETSSENGRSIEHAYKNLKKLQAKARKSNESRQSIDPKPVSASTKESAIKSSTISNCKVANKIKPSNILSSSTSESETETFDNESTNSSSSNYNKNKIKTSSSTIPKHKLIKHQYQQIIIKNDQDATLEIQKLSEQPAVIFSAIDALYKKHQEHKVHRFTEENREKHIANWKVTKYAEEKVAYGTNYFLKVFIGDGLYLHIRVHRHPNQDKYDFYALHETIKHNVATCVFTEDDPLTYFNY</sequence>
<dbReference type="SUPFAM" id="SSF54403">
    <property type="entry name" value="Cystatin/monellin"/>
    <property type="match status" value="1"/>
</dbReference>
<dbReference type="PANTHER" id="PTHR11414:SF21">
    <property type="entry name" value="CYSTATIN 14A, TANDEM DUPLICATE 1-RELATED"/>
    <property type="match status" value="1"/>
</dbReference>